<dbReference type="GO" id="GO:0010387">
    <property type="term" value="P:COP9 signalosome assembly"/>
    <property type="evidence" value="ECO:0007669"/>
    <property type="project" value="InterPro"/>
</dbReference>
<dbReference type="GO" id="GO:0005737">
    <property type="term" value="C:cytoplasm"/>
    <property type="evidence" value="ECO:0007669"/>
    <property type="project" value="UniProtKB-SubCell"/>
</dbReference>
<evidence type="ECO:0000256" key="5">
    <source>
        <dbReference type="ARBA" id="ARBA00023242"/>
    </source>
</evidence>
<feature type="domain" description="CSN8/PSMD8/EIF3K" evidence="7">
    <location>
        <begin position="179"/>
        <end position="243"/>
    </location>
</feature>
<dbReference type="InterPro" id="IPR033205">
    <property type="entry name" value="COP9_CSN8"/>
</dbReference>
<reference evidence="8 9" key="1">
    <citation type="submission" date="2016-03" db="EMBL/GenBank/DDBJ databases">
        <title>Whole genome sequencing of Grifola frondosa 9006-11.</title>
        <authorList>
            <person name="Min B."/>
            <person name="Park H."/>
            <person name="Kim J.-G."/>
            <person name="Cho H."/>
            <person name="Oh Y.-L."/>
            <person name="Kong W.-S."/>
            <person name="Choi I.-G."/>
        </authorList>
    </citation>
    <scope>NUCLEOTIDE SEQUENCE [LARGE SCALE GENOMIC DNA]</scope>
    <source>
        <strain evidence="8 9">9006-11</strain>
    </source>
</reference>
<keyword evidence="9" id="KW-1185">Reference proteome</keyword>
<dbReference type="OMA" id="LASEKQW"/>
<evidence type="ECO:0000256" key="2">
    <source>
        <dbReference type="ARBA" id="ARBA00004496"/>
    </source>
</evidence>
<keyword evidence="5" id="KW-0539">Nucleus</keyword>
<evidence type="ECO:0000256" key="1">
    <source>
        <dbReference type="ARBA" id="ARBA00004123"/>
    </source>
</evidence>
<dbReference type="Proteomes" id="UP000092993">
    <property type="component" value="Unassembled WGS sequence"/>
</dbReference>
<dbReference type="PANTHER" id="PTHR13339">
    <property type="entry name" value="COP9 SIGNALOSOME COMPLEX SUBUNIT 8"/>
    <property type="match status" value="1"/>
</dbReference>
<dbReference type="STRING" id="5627.A0A1C7LX92"/>
<dbReference type="Pfam" id="PF10075">
    <property type="entry name" value="CSN8_PSD8_EIF3K"/>
    <property type="match status" value="1"/>
</dbReference>
<proteinExistence type="predicted"/>
<evidence type="ECO:0000313" key="9">
    <source>
        <dbReference type="Proteomes" id="UP000092993"/>
    </source>
</evidence>
<evidence type="ECO:0000256" key="6">
    <source>
        <dbReference type="SAM" id="MobiDB-lite"/>
    </source>
</evidence>
<dbReference type="OrthoDB" id="5351233at2759"/>
<dbReference type="PANTHER" id="PTHR13339:SF0">
    <property type="entry name" value="COP9 SIGNALOSOME COMPLEX SUBUNIT 8"/>
    <property type="match status" value="1"/>
</dbReference>
<keyword evidence="3" id="KW-0963">Cytoplasm</keyword>
<dbReference type="Gene3D" id="1.25.40.990">
    <property type="match status" value="1"/>
</dbReference>
<comment type="caution">
    <text evidence="8">The sequence shown here is derived from an EMBL/GenBank/DDBJ whole genome shotgun (WGS) entry which is preliminary data.</text>
</comment>
<accession>A0A1C7LX92</accession>
<gene>
    <name evidence="8" type="primary">csn8</name>
    <name evidence="8" type="ORF">A0H81_10711</name>
</gene>
<evidence type="ECO:0000259" key="7">
    <source>
        <dbReference type="Pfam" id="PF10075"/>
    </source>
</evidence>
<dbReference type="AlphaFoldDB" id="A0A1C7LX92"/>
<dbReference type="GO" id="GO:0000338">
    <property type="term" value="P:protein deneddylation"/>
    <property type="evidence" value="ECO:0007669"/>
    <property type="project" value="InterPro"/>
</dbReference>
<evidence type="ECO:0000256" key="3">
    <source>
        <dbReference type="ARBA" id="ARBA00022490"/>
    </source>
</evidence>
<name>A0A1C7LX92_GRIFR</name>
<keyword evidence="4" id="KW-0736">Signalosome</keyword>
<feature type="compositionally biased region" description="Pro residues" evidence="6">
    <location>
        <begin position="1"/>
        <end position="10"/>
    </location>
</feature>
<dbReference type="InterPro" id="IPR033464">
    <property type="entry name" value="CSN8_PSD8_EIF3K"/>
</dbReference>
<organism evidence="8 9">
    <name type="scientific">Grifola frondosa</name>
    <name type="common">Maitake</name>
    <name type="synonym">Polyporus frondosus</name>
    <dbReference type="NCBI Taxonomy" id="5627"/>
    <lineage>
        <taxon>Eukaryota</taxon>
        <taxon>Fungi</taxon>
        <taxon>Dikarya</taxon>
        <taxon>Basidiomycota</taxon>
        <taxon>Agaricomycotina</taxon>
        <taxon>Agaricomycetes</taxon>
        <taxon>Polyporales</taxon>
        <taxon>Grifolaceae</taxon>
        <taxon>Grifola</taxon>
    </lineage>
</organism>
<comment type="subcellular location">
    <subcellularLocation>
        <location evidence="2">Cytoplasm</location>
    </subcellularLocation>
    <subcellularLocation>
        <location evidence="1">Nucleus</location>
    </subcellularLocation>
</comment>
<evidence type="ECO:0000313" key="8">
    <source>
        <dbReference type="EMBL" id="OBZ69262.1"/>
    </source>
</evidence>
<evidence type="ECO:0000256" key="4">
    <source>
        <dbReference type="ARBA" id="ARBA00022790"/>
    </source>
</evidence>
<feature type="region of interest" description="Disordered" evidence="6">
    <location>
        <begin position="1"/>
        <end position="57"/>
    </location>
</feature>
<dbReference type="EMBL" id="LUGG01000018">
    <property type="protein sequence ID" value="OBZ69262.1"/>
    <property type="molecule type" value="Genomic_DNA"/>
</dbReference>
<feature type="compositionally biased region" description="Low complexity" evidence="6">
    <location>
        <begin position="41"/>
        <end position="53"/>
    </location>
</feature>
<protein>
    <submittedName>
        <fullName evidence="8">COP9 signalosome complex subunit 8</fullName>
    </submittedName>
</protein>
<sequence length="274" mass="29579">MAGPPTPPPTTATELEDAARTSVPPQVTPIVAEVQTPPTPSESAPPQAPPTSAQERKKTSYELLFPKLAELAVNGNFEELIQVAERGDLTGIQDTHSSRLFVIAPLVLSYLILDQLSSARFALTRLPNNIAAQPLSQMLFNLLASTWERKYASVYSRADDLFNLVQQPGFPDTTLAQVLAGLVTTFVEAFRKKTFELLSKAYTSISLPIAQVYLGLQAEQVLTAASRNGWAYDANTQILTPAKTAKMSLSGTIAGPSSLTSFNLVAESVARMEE</sequence>
<dbReference type="GO" id="GO:0008180">
    <property type="term" value="C:COP9 signalosome"/>
    <property type="evidence" value="ECO:0007669"/>
    <property type="project" value="UniProtKB-KW"/>
</dbReference>